<dbReference type="PANTHER" id="PTHR12271">
    <property type="entry name" value="POLY A POLYMERASE CID PAP -RELATED"/>
    <property type="match status" value="1"/>
</dbReference>
<organism evidence="11 12">
    <name type="scientific">Steinernema hermaphroditum</name>
    <dbReference type="NCBI Taxonomy" id="289476"/>
    <lineage>
        <taxon>Eukaryota</taxon>
        <taxon>Metazoa</taxon>
        <taxon>Ecdysozoa</taxon>
        <taxon>Nematoda</taxon>
        <taxon>Chromadorea</taxon>
        <taxon>Rhabditida</taxon>
        <taxon>Tylenchina</taxon>
        <taxon>Panagrolaimomorpha</taxon>
        <taxon>Strongyloidoidea</taxon>
        <taxon>Steinernematidae</taxon>
        <taxon>Steinernema</taxon>
    </lineage>
</organism>
<dbReference type="GO" id="GO:0005737">
    <property type="term" value="C:cytoplasm"/>
    <property type="evidence" value="ECO:0007669"/>
    <property type="project" value="UniProtKB-SubCell"/>
</dbReference>
<dbReference type="InterPro" id="IPR002058">
    <property type="entry name" value="PAP_assoc"/>
</dbReference>
<accession>A0AA39H4Y1</accession>
<comment type="subcellular location">
    <subcellularLocation>
        <location evidence="3">Cytoplasm</location>
    </subcellularLocation>
</comment>
<dbReference type="Proteomes" id="UP001175271">
    <property type="component" value="Unassembled WGS sequence"/>
</dbReference>
<keyword evidence="7" id="KW-0460">Magnesium</keyword>
<evidence type="ECO:0000256" key="4">
    <source>
        <dbReference type="ARBA" id="ARBA00022490"/>
    </source>
</evidence>
<gene>
    <name evidence="11" type="ORF">QR680_002458</name>
</gene>
<reference evidence="11" key="1">
    <citation type="submission" date="2023-06" db="EMBL/GenBank/DDBJ databases">
        <title>Genomic analysis of the entomopathogenic nematode Steinernema hermaphroditum.</title>
        <authorList>
            <person name="Schwarz E.M."/>
            <person name="Heppert J.K."/>
            <person name="Baniya A."/>
            <person name="Schwartz H.T."/>
            <person name="Tan C.-H."/>
            <person name="Antoshechkin I."/>
            <person name="Sternberg P.W."/>
            <person name="Goodrich-Blair H."/>
            <person name="Dillman A.R."/>
        </authorList>
    </citation>
    <scope>NUCLEOTIDE SEQUENCE</scope>
    <source>
        <strain evidence="11">PS9179</strain>
        <tissue evidence="11">Whole animal</tissue>
    </source>
</reference>
<evidence type="ECO:0008006" key="13">
    <source>
        <dbReference type="Google" id="ProtNLM"/>
    </source>
</evidence>
<dbReference type="GO" id="GO:0031123">
    <property type="term" value="P:RNA 3'-end processing"/>
    <property type="evidence" value="ECO:0007669"/>
    <property type="project" value="TreeGrafter"/>
</dbReference>
<dbReference type="SUPFAM" id="SSF81631">
    <property type="entry name" value="PAP/OAS1 substrate-binding domain"/>
    <property type="match status" value="1"/>
</dbReference>
<keyword evidence="4" id="KW-0963">Cytoplasm</keyword>
<evidence type="ECO:0000256" key="3">
    <source>
        <dbReference type="ARBA" id="ARBA00004496"/>
    </source>
</evidence>
<comment type="caution">
    <text evidence="11">The sequence shown here is derived from an EMBL/GenBank/DDBJ whole genome shotgun (WGS) entry which is preliminary data.</text>
</comment>
<dbReference type="SUPFAM" id="SSF81301">
    <property type="entry name" value="Nucleotidyltransferase"/>
    <property type="match status" value="1"/>
</dbReference>
<dbReference type="Pfam" id="PF03828">
    <property type="entry name" value="PAP_assoc"/>
    <property type="match status" value="1"/>
</dbReference>
<evidence type="ECO:0000313" key="12">
    <source>
        <dbReference type="Proteomes" id="UP001175271"/>
    </source>
</evidence>
<evidence type="ECO:0000256" key="1">
    <source>
        <dbReference type="ARBA" id="ARBA00001936"/>
    </source>
</evidence>
<dbReference type="GO" id="GO:1990817">
    <property type="term" value="F:poly(A) RNA polymerase activity"/>
    <property type="evidence" value="ECO:0007669"/>
    <property type="project" value="TreeGrafter"/>
</dbReference>
<proteinExistence type="inferred from homology"/>
<protein>
    <recommendedName>
        <fullName evidence="13">PAP-associated domain-containing protein</fullName>
    </recommendedName>
</protein>
<evidence type="ECO:0000256" key="5">
    <source>
        <dbReference type="ARBA" id="ARBA00022679"/>
    </source>
</evidence>
<evidence type="ECO:0000259" key="10">
    <source>
        <dbReference type="Pfam" id="PF22600"/>
    </source>
</evidence>
<evidence type="ECO:0000256" key="7">
    <source>
        <dbReference type="ARBA" id="ARBA00022842"/>
    </source>
</evidence>
<name>A0AA39H4Y1_9BILA</name>
<dbReference type="Gene3D" id="3.30.460.10">
    <property type="entry name" value="Beta Polymerase, domain 2"/>
    <property type="match status" value="1"/>
</dbReference>
<evidence type="ECO:0000259" key="9">
    <source>
        <dbReference type="Pfam" id="PF03828"/>
    </source>
</evidence>
<dbReference type="PANTHER" id="PTHR12271:SF40">
    <property type="entry name" value="POLY(A) RNA POLYMERASE GLD2"/>
    <property type="match status" value="1"/>
</dbReference>
<dbReference type="GO" id="GO:0046872">
    <property type="term" value="F:metal ion binding"/>
    <property type="evidence" value="ECO:0007669"/>
    <property type="project" value="UniProtKB-KW"/>
</dbReference>
<comment type="similarity">
    <text evidence="8">Belongs to the DNA polymerase type-B-like family. GLD2 subfamily.</text>
</comment>
<evidence type="ECO:0000256" key="2">
    <source>
        <dbReference type="ARBA" id="ARBA00001946"/>
    </source>
</evidence>
<dbReference type="AlphaFoldDB" id="A0AA39H4Y1"/>
<dbReference type="InterPro" id="IPR043519">
    <property type="entry name" value="NT_sf"/>
</dbReference>
<dbReference type="InterPro" id="IPR054708">
    <property type="entry name" value="MTPAP-like_central"/>
</dbReference>
<dbReference type="Gene3D" id="1.10.1410.10">
    <property type="match status" value="1"/>
</dbReference>
<dbReference type="Pfam" id="PF22600">
    <property type="entry name" value="MTPAP-like_central"/>
    <property type="match status" value="1"/>
</dbReference>
<comment type="cofactor">
    <cofactor evidence="1">
        <name>Mn(2+)</name>
        <dbReference type="ChEBI" id="CHEBI:29035"/>
    </cofactor>
</comment>
<comment type="cofactor">
    <cofactor evidence="2">
        <name>Mg(2+)</name>
        <dbReference type="ChEBI" id="CHEBI:18420"/>
    </cofactor>
</comment>
<keyword evidence="12" id="KW-1185">Reference proteome</keyword>
<feature type="domain" description="PAP-associated" evidence="9">
    <location>
        <begin position="276"/>
        <end position="335"/>
    </location>
</feature>
<keyword evidence="5" id="KW-0808">Transferase</keyword>
<evidence type="ECO:0000313" key="11">
    <source>
        <dbReference type="EMBL" id="KAK0398169.1"/>
    </source>
</evidence>
<feature type="domain" description="Poly(A) RNA polymerase mitochondrial-like central palm" evidence="10">
    <location>
        <begin position="60"/>
        <end position="200"/>
    </location>
</feature>
<dbReference type="EMBL" id="JAUCMV010000005">
    <property type="protein sequence ID" value="KAK0398169.1"/>
    <property type="molecule type" value="Genomic_DNA"/>
</dbReference>
<evidence type="ECO:0000256" key="8">
    <source>
        <dbReference type="ARBA" id="ARBA00038491"/>
    </source>
</evidence>
<sequence>MSRIVAYIPDDMVVTSQLSPYSCNDVMAKNISEDVRSDTPREVDQTIDDDRPDIIKKNALSVEIMKYANVKQQTLRQKRQRMKVASCIAQGFKDYCFQLPEHSLHIVGSTMNGYGEPKSDLDLCMHLRVETLSRDQTIECLGHLKRIAKHIPCVDDAEVRHSRVPILHMKLKPPYTHIAVDININNVVTVQNTYMLWLFSKFDWRVSVLVSIVKSWAAVRNFNSASQNTFSSYSLVLMTIHYLQVGVSPPILPSMKNLIANCTQEELLWTVLNTDSIADLVIGFFDYYGNNFNYNEDAISVLHGKKLSRLEVIKGTKNLAQWQCICIQEPFNYTNAAYAVYNEHIFSEIKKELRATHQQLVTNYDLRETLRISTNEYRKIMKTKPVSIARRNADLELQRKYVAIHHREYFLPTNLWIPSSTEFVSDVENRLVSSLFKSDEGDARKQSSKNMERVLYSFVELDKDRYSEIVRNGRG</sequence>
<dbReference type="CDD" id="cd05402">
    <property type="entry name" value="NT_PAP_TUTase"/>
    <property type="match status" value="1"/>
</dbReference>
<keyword evidence="6" id="KW-0479">Metal-binding</keyword>
<evidence type="ECO:0000256" key="6">
    <source>
        <dbReference type="ARBA" id="ARBA00022723"/>
    </source>
</evidence>